<dbReference type="PROSITE" id="PS51296">
    <property type="entry name" value="RIESKE"/>
    <property type="match status" value="1"/>
</dbReference>
<dbReference type="AlphaFoldDB" id="A0A3A1YVJ4"/>
<evidence type="ECO:0000313" key="7">
    <source>
        <dbReference type="EMBL" id="RIY40087.1"/>
    </source>
</evidence>
<keyword evidence="7" id="KW-0808">Transferase</keyword>
<sequence>MEFVKNTWYPVTWSNEVDRTLTRHMIANEPVVVFRRQDGSVAALHDACPHRLAPLSLGTLIDDAIECGYHGMTFDCSGQCIRIPGQEVIPKNATVRAYPIEERYGLVWIWLGDPKQADISKMFNVPQYGQEGWHAVQGGVLRIECNYLSLVENLLDPAHVTFVHKSTLGTPAGASIPVNNEYGDNSISVWRWIPDAPPIPLFANFAKMTGQVDRWHYYDYTPPCFFDIDMGTCATGSIKDPEMRHTGVQMHSCHVLTPVDDRTVLQYWFHVRNFRVDEPEIDQELNAALEFAFKEDKIILERIQQEQERDPNAKQITLGIDAAPRRMHKMVQKLIEEERQHLHTPANAGVAT</sequence>
<keyword evidence="1" id="KW-0001">2Fe-2S</keyword>
<evidence type="ECO:0000313" key="8">
    <source>
        <dbReference type="Proteomes" id="UP000266206"/>
    </source>
</evidence>
<evidence type="ECO:0000256" key="4">
    <source>
        <dbReference type="ARBA" id="ARBA00023004"/>
    </source>
</evidence>
<dbReference type="GO" id="GO:0051537">
    <property type="term" value="F:2 iron, 2 sulfur cluster binding"/>
    <property type="evidence" value="ECO:0007669"/>
    <property type="project" value="UniProtKB-KW"/>
</dbReference>
<dbReference type="PANTHER" id="PTHR21266">
    <property type="entry name" value="IRON-SULFUR DOMAIN CONTAINING PROTEIN"/>
    <property type="match status" value="1"/>
</dbReference>
<dbReference type="CDD" id="cd08878">
    <property type="entry name" value="RHO_alpha_C_DMO-like"/>
    <property type="match status" value="1"/>
</dbReference>
<feature type="domain" description="Rieske" evidence="6">
    <location>
        <begin position="8"/>
        <end position="109"/>
    </location>
</feature>
<dbReference type="Proteomes" id="UP000266206">
    <property type="component" value="Unassembled WGS sequence"/>
</dbReference>
<organism evidence="7 8">
    <name type="scientific">Neopusillimonas maritima</name>
    <dbReference type="NCBI Taxonomy" id="2026239"/>
    <lineage>
        <taxon>Bacteria</taxon>
        <taxon>Pseudomonadati</taxon>
        <taxon>Pseudomonadota</taxon>
        <taxon>Betaproteobacteria</taxon>
        <taxon>Burkholderiales</taxon>
        <taxon>Alcaligenaceae</taxon>
        <taxon>Neopusillimonas</taxon>
    </lineage>
</organism>
<keyword evidence="2" id="KW-0479">Metal-binding</keyword>
<dbReference type="InterPro" id="IPR050584">
    <property type="entry name" value="Cholesterol_7-desaturase"/>
</dbReference>
<dbReference type="GO" id="GO:0016491">
    <property type="term" value="F:oxidoreductase activity"/>
    <property type="evidence" value="ECO:0007669"/>
    <property type="project" value="UniProtKB-KW"/>
</dbReference>
<dbReference type="InterPro" id="IPR044043">
    <property type="entry name" value="VanA_C_cat"/>
</dbReference>
<evidence type="ECO:0000256" key="2">
    <source>
        <dbReference type="ARBA" id="ARBA00022723"/>
    </source>
</evidence>
<accession>A0A3A1YVJ4</accession>
<dbReference type="Pfam" id="PF00355">
    <property type="entry name" value="Rieske"/>
    <property type="match status" value="1"/>
</dbReference>
<dbReference type="RefSeq" id="WP_119516617.1">
    <property type="nucleotide sequence ID" value="NZ_NQYH01000011.1"/>
</dbReference>
<dbReference type="Gene3D" id="3.90.380.10">
    <property type="entry name" value="Naphthalene 1,2-dioxygenase Alpha Subunit, Chain A, domain 1"/>
    <property type="match status" value="1"/>
</dbReference>
<dbReference type="EMBL" id="NQYH01000011">
    <property type="protein sequence ID" value="RIY40087.1"/>
    <property type="molecule type" value="Genomic_DNA"/>
</dbReference>
<dbReference type="GO" id="GO:0046872">
    <property type="term" value="F:metal ion binding"/>
    <property type="evidence" value="ECO:0007669"/>
    <property type="project" value="UniProtKB-KW"/>
</dbReference>
<evidence type="ECO:0000256" key="5">
    <source>
        <dbReference type="ARBA" id="ARBA00023014"/>
    </source>
</evidence>
<keyword evidence="7" id="KW-0489">Methyltransferase</keyword>
<dbReference type="Pfam" id="PF19112">
    <property type="entry name" value="VanA_C"/>
    <property type="match status" value="1"/>
</dbReference>
<protein>
    <submittedName>
        <fullName evidence="7">Vanillate O-demethylase oxygenase</fullName>
    </submittedName>
</protein>
<dbReference type="OrthoDB" id="9769355at2"/>
<name>A0A3A1YVJ4_9BURK</name>
<proteinExistence type="predicted"/>
<dbReference type="SUPFAM" id="SSF55961">
    <property type="entry name" value="Bet v1-like"/>
    <property type="match status" value="1"/>
</dbReference>
<keyword evidence="4" id="KW-0408">Iron</keyword>
<gene>
    <name evidence="7" type="ORF">CJP73_12125</name>
</gene>
<reference evidence="7 8" key="1">
    <citation type="submission" date="2017-08" db="EMBL/GenBank/DDBJ databases">
        <title>Pusillimonas indicus sp. nov., a member of the family Alcaligenaceae isolated from surface seawater.</title>
        <authorList>
            <person name="Li J."/>
        </authorList>
    </citation>
    <scope>NUCLEOTIDE SEQUENCE [LARGE SCALE GENOMIC DNA]</scope>
    <source>
        <strain evidence="7 8">L52-1-41</strain>
    </source>
</reference>
<dbReference type="InterPro" id="IPR036922">
    <property type="entry name" value="Rieske_2Fe-2S_sf"/>
</dbReference>
<evidence type="ECO:0000259" key="6">
    <source>
        <dbReference type="PROSITE" id="PS51296"/>
    </source>
</evidence>
<comment type="caution">
    <text evidence="7">The sequence shown here is derived from an EMBL/GenBank/DDBJ whole genome shotgun (WGS) entry which is preliminary data.</text>
</comment>
<keyword evidence="3" id="KW-0560">Oxidoreductase</keyword>
<dbReference type="Gene3D" id="2.102.10.10">
    <property type="entry name" value="Rieske [2Fe-2S] iron-sulphur domain"/>
    <property type="match status" value="1"/>
</dbReference>
<dbReference type="InterPro" id="IPR017941">
    <property type="entry name" value="Rieske_2Fe-2S"/>
</dbReference>
<keyword evidence="5" id="KW-0411">Iron-sulfur</keyword>
<dbReference type="SUPFAM" id="SSF50022">
    <property type="entry name" value="ISP domain"/>
    <property type="match status" value="1"/>
</dbReference>
<evidence type="ECO:0000256" key="1">
    <source>
        <dbReference type="ARBA" id="ARBA00022714"/>
    </source>
</evidence>
<dbReference type="PANTHER" id="PTHR21266:SF60">
    <property type="entry name" value="3-KETOSTEROID-9-ALPHA-MONOOXYGENASE, OXYGENASE COMPONENT"/>
    <property type="match status" value="1"/>
</dbReference>
<dbReference type="GO" id="GO:0032259">
    <property type="term" value="P:methylation"/>
    <property type="evidence" value="ECO:0007669"/>
    <property type="project" value="UniProtKB-KW"/>
</dbReference>
<evidence type="ECO:0000256" key="3">
    <source>
        <dbReference type="ARBA" id="ARBA00023002"/>
    </source>
</evidence>
<dbReference type="GO" id="GO:0008168">
    <property type="term" value="F:methyltransferase activity"/>
    <property type="evidence" value="ECO:0007669"/>
    <property type="project" value="UniProtKB-KW"/>
</dbReference>